<feature type="region of interest" description="Disordered" evidence="1">
    <location>
        <begin position="1"/>
        <end position="28"/>
    </location>
</feature>
<gene>
    <name evidence="2" type="ORF">GALMADRAFT_215223</name>
</gene>
<feature type="compositionally biased region" description="Basic and acidic residues" evidence="1">
    <location>
        <begin position="17"/>
        <end position="27"/>
    </location>
</feature>
<dbReference type="EMBL" id="KL142403">
    <property type="protein sequence ID" value="KDR69203.1"/>
    <property type="molecule type" value="Genomic_DNA"/>
</dbReference>
<feature type="region of interest" description="Disordered" evidence="1">
    <location>
        <begin position="287"/>
        <end position="307"/>
    </location>
</feature>
<proteinExistence type="predicted"/>
<accession>A0A067SQY6</accession>
<reference evidence="3" key="1">
    <citation type="journal article" date="2014" name="Proc. Natl. Acad. Sci. U.S.A.">
        <title>Extensive sampling of basidiomycete genomes demonstrates inadequacy of the white-rot/brown-rot paradigm for wood decay fungi.</title>
        <authorList>
            <person name="Riley R."/>
            <person name="Salamov A.A."/>
            <person name="Brown D.W."/>
            <person name="Nagy L.G."/>
            <person name="Floudas D."/>
            <person name="Held B.W."/>
            <person name="Levasseur A."/>
            <person name="Lombard V."/>
            <person name="Morin E."/>
            <person name="Otillar R."/>
            <person name="Lindquist E.A."/>
            <person name="Sun H."/>
            <person name="LaButti K.M."/>
            <person name="Schmutz J."/>
            <person name="Jabbour D."/>
            <person name="Luo H."/>
            <person name="Baker S.E."/>
            <person name="Pisabarro A.G."/>
            <person name="Walton J.D."/>
            <person name="Blanchette R.A."/>
            <person name="Henrissat B."/>
            <person name="Martin F."/>
            <person name="Cullen D."/>
            <person name="Hibbett D.S."/>
            <person name="Grigoriev I.V."/>
        </authorList>
    </citation>
    <scope>NUCLEOTIDE SEQUENCE [LARGE SCALE GENOMIC DNA]</scope>
    <source>
        <strain evidence="3">CBS 339.88</strain>
    </source>
</reference>
<dbReference type="Proteomes" id="UP000027222">
    <property type="component" value="Unassembled WGS sequence"/>
</dbReference>
<keyword evidence="3" id="KW-1185">Reference proteome</keyword>
<dbReference type="AlphaFoldDB" id="A0A067SQY6"/>
<name>A0A067SQY6_GALM3</name>
<organism evidence="2 3">
    <name type="scientific">Galerina marginata (strain CBS 339.88)</name>
    <dbReference type="NCBI Taxonomy" id="685588"/>
    <lineage>
        <taxon>Eukaryota</taxon>
        <taxon>Fungi</taxon>
        <taxon>Dikarya</taxon>
        <taxon>Basidiomycota</taxon>
        <taxon>Agaricomycotina</taxon>
        <taxon>Agaricomycetes</taxon>
        <taxon>Agaricomycetidae</taxon>
        <taxon>Agaricales</taxon>
        <taxon>Agaricineae</taxon>
        <taxon>Strophariaceae</taxon>
        <taxon>Galerina</taxon>
    </lineage>
</organism>
<evidence type="ECO:0000313" key="2">
    <source>
        <dbReference type="EMBL" id="KDR69203.1"/>
    </source>
</evidence>
<dbReference type="HOGENOM" id="CLU_906277_0_0_1"/>
<evidence type="ECO:0000313" key="3">
    <source>
        <dbReference type="Proteomes" id="UP000027222"/>
    </source>
</evidence>
<protein>
    <submittedName>
        <fullName evidence="2">Uncharacterized protein</fullName>
    </submittedName>
</protein>
<sequence>MVGDKPPAEIDDSDKDDNDREKEDSCKIRFGSQPFSDLRHRRASDGAEIERISKPPAGSVSSALGDQSTALMTIGTVVEREHGVEVKEGGGGDGALIPVLFMLRKRSSVVAGVILRPNLMNAQLVQLRYRLLAHVLPVSRDLEETANFQLGLAGSWILVEAAVPSVELHEGIKGSFLVIQLRARFETRDRIGTKPASDEWTPGPLAIRGRGWASMLLAEVRVWKFCSLSGSGKWTGRWSSIGNEWAEDANGGRSPTATTALPSRPWWWLVKPILFGSGKGTKHRAHLAAAQPPKSPSNAEIPPGKEV</sequence>
<evidence type="ECO:0000256" key="1">
    <source>
        <dbReference type="SAM" id="MobiDB-lite"/>
    </source>
</evidence>